<proteinExistence type="predicted"/>
<gene>
    <name evidence="2" type="ORF">CLOHIR_01205</name>
</gene>
<feature type="transmembrane region" description="Helical" evidence="1">
    <location>
        <begin position="77"/>
        <end position="97"/>
    </location>
</feature>
<dbReference type="EMBL" id="ABWP01000050">
    <property type="protein sequence ID" value="EEA85164.1"/>
    <property type="molecule type" value="Genomic_DNA"/>
</dbReference>
<sequence length="138" mass="15893">MRKSLITATLLLLALVLIISKVDISFVIPILVFSVFPWLKHRNFSHSILMVLIVYIIMNPLGEFFNYDSLGLMASSMYLLHIICDMFTKRGVAIFYPFSKNMISVGYIRVGGRFSNIIENLLVFVLILFTIYLVFKFV</sequence>
<keyword evidence="2" id="KW-0378">Hydrolase</keyword>
<keyword evidence="1" id="KW-1133">Transmembrane helix</keyword>
<feature type="transmembrane region" description="Helical" evidence="1">
    <location>
        <begin position="117"/>
        <end position="135"/>
    </location>
</feature>
<dbReference type="Proteomes" id="UP000003178">
    <property type="component" value="Unassembled WGS sequence"/>
</dbReference>
<dbReference type="STRING" id="500633.CLOHIR_01205"/>
<dbReference type="AlphaFoldDB" id="B6FZA1"/>
<dbReference type="GO" id="GO:0016787">
    <property type="term" value="F:hydrolase activity"/>
    <property type="evidence" value="ECO:0007669"/>
    <property type="project" value="UniProtKB-KW"/>
</dbReference>
<dbReference type="Pfam" id="PF04307">
    <property type="entry name" value="YdjM"/>
    <property type="match status" value="1"/>
</dbReference>
<comment type="caution">
    <text evidence="2">The sequence shown here is derived from an EMBL/GenBank/DDBJ whole genome shotgun (WGS) entry which is preliminary data.</text>
</comment>
<dbReference type="HOGENOM" id="CLU_1851653_0_0_9"/>
<reference evidence="2 3" key="1">
    <citation type="submission" date="2008-09" db="EMBL/GenBank/DDBJ databases">
        <authorList>
            <person name="Fulton L."/>
            <person name="Clifton S."/>
            <person name="Fulton B."/>
            <person name="Xu J."/>
            <person name="Minx P."/>
            <person name="Pepin K.H."/>
            <person name="Johnson M."/>
            <person name="Thiruvilangam P."/>
            <person name="Bhonagiri V."/>
            <person name="Nash W.E."/>
            <person name="Mardis E.R."/>
            <person name="Wilson R.K."/>
        </authorList>
    </citation>
    <scope>NUCLEOTIDE SEQUENCE [LARGE SCALE GENOMIC DNA]</scope>
    <source>
        <strain evidence="2 3">DSM 13275</strain>
    </source>
</reference>
<name>B6FZA1_PEPHT</name>
<feature type="transmembrane region" description="Helical" evidence="1">
    <location>
        <begin position="44"/>
        <end position="65"/>
    </location>
</feature>
<keyword evidence="1" id="KW-0812">Transmembrane</keyword>
<protein>
    <submittedName>
        <fullName evidence="2">Putative membrane-bound metal-dependent hydrolase</fullName>
    </submittedName>
</protein>
<dbReference type="eggNOG" id="COG1988">
    <property type="taxonomic scope" value="Bacteria"/>
</dbReference>
<keyword evidence="3" id="KW-1185">Reference proteome</keyword>
<organism evidence="2 3">
    <name type="scientific">Peptacetobacter hiranonis (strain DSM 13275 / JCM 10541 / KCTC 15199 / TO-931)</name>
    <name type="common">Clostridium hiranonis</name>
    <dbReference type="NCBI Taxonomy" id="500633"/>
    <lineage>
        <taxon>Bacteria</taxon>
        <taxon>Bacillati</taxon>
        <taxon>Bacillota</taxon>
        <taxon>Clostridia</taxon>
        <taxon>Peptostreptococcales</taxon>
        <taxon>Peptostreptococcaceae</taxon>
        <taxon>Peptacetobacter</taxon>
    </lineage>
</organism>
<keyword evidence="1" id="KW-0472">Membrane</keyword>
<evidence type="ECO:0000313" key="2">
    <source>
        <dbReference type="EMBL" id="EEA85164.1"/>
    </source>
</evidence>
<reference evidence="2 3" key="2">
    <citation type="submission" date="2008-10" db="EMBL/GenBank/DDBJ databases">
        <title>Draft genome sequence of Clostridium hiranonis (DSM 13275).</title>
        <authorList>
            <person name="Sudarsanam P."/>
            <person name="Ley R."/>
            <person name="Guruge J."/>
            <person name="Turnbaugh P.J."/>
            <person name="Mahowald M."/>
            <person name="Liep D."/>
            <person name="Gordon J."/>
        </authorList>
    </citation>
    <scope>NUCLEOTIDE SEQUENCE [LARGE SCALE GENOMIC DNA]</scope>
    <source>
        <strain evidence="2 3">DSM 13275</strain>
    </source>
</reference>
<dbReference type="InterPro" id="IPR007404">
    <property type="entry name" value="YdjM-like"/>
</dbReference>
<accession>B6FZA1</accession>
<evidence type="ECO:0000256" key="1">
    <source>
        <dbReference type="SAM" id="Phobius"/>
    </source>
</evidence>
<evidence type="ECO:0000313" key="3">
    <source>
        <dbReference type="Proteomes" id="UP000003178"/>
    </source>
</evidence>